<dbReference type="PROSITE" id="PS51257">
    <property type="entry name" value="PROKAR_LIPOPROTEIN"/>
    <property type="match status" value="1"/>
</dbReference>
<dbReference type="Proteomes" id="UP000886861">
    <property type="component" value="Unassembled WGS sequence"/>
</dbReference>
<organism evidence="2 3">
    <name type="scientific">Candidatus Caccopulliclostridium gallistercoris</name>
    <dbReference type="NCBI Taxonomy" id="2840719"/>
    <lineage>
        <taxon>Bacteria</taxon>
        <taxon>Bacillati</taxon>
        <taxon>Bacillota</taxon>
        <taxon>Clostridia</taxon>
        <taxon>Candidatus Caccopulliclostridium</taxon>
    </lineage>
</organism>
<keyword evidence="1" id="KW-0732">Signal</keyword>
<reference evidence="2" key="1">
    <citation type="submission" date="2020-10" db="EMBL/GenBank/DDBJ databases">
        <authorList>
            <person name="Gilroy R."/>
        </authorList>
    </citation>
    <scope>NUCLEOTIDE SEQUENCE</scope>
    <source>
        <strain evidence="2">CHK186-9395</strain>
    </source>
</reference>
<reference evidence="2" key="2">
    <citation type="journal article" date="2021" name="PeerJ">
        <title>Extensive microbial diversity within the chicken gut microbiome revealed by metagenomics and culture.</title>
        <authorList>
            <person name="Gilroy R."/>
            <person name="Ravi A."/>
            <person name="Getino M."/>
            <person name="Pursley I."/>
            <person name="Horton D.L."/>
            <person name="Alikhan N.F."/>
            <person name="Baker D."/>
            <person name="Gharbi K."/>
            <person name="Hall N."/>
            <person name="Watson M."/>
            <person name="Adriaenssens E.M."/>
            <person name="Foster-Nyarko E."/>
            <person name="Jarju S."/>
            <person name="Secka A."/>
            <person name="Antonio M."/>
            <person name="Oren A."/>
            <person name="Chaudhuri R.R."/>
            <person name="La Ragione R."/>
            <person name="Hildebrand F."/>
            <person name="Pallen M.J."/>
        </authorList>
    </citation>
    <scope>NUCLEOTIDE SEQUENCE</scope>
    <source>
        <strain evidence="2">CHK186-9395</strain>
    </source>
</reference>
<proteinExistence type="predicted"/>
<accession>A0A9D1NE07</accession>
<dbReference type="AlphaFoldDB" id="A0A9D1NE07"/>
<protein>
    <recommendedName>
        <fullName evidence="4">Bacterial repeat domain-containing protein</fullName>
    </recommendedName>
</protein>
<feature type="chain" id="PRO_5039171095" description="Bacterial repeat domain-containing protein" evidence="1">
    <location>
        <begin position="24"/>
        <end position="281"/>
    </location>
</feature>
<sequence>MKNLKKCLCLVLAALCVSFIFTGCDEIVDHKITVTSSDISTGTVFGYGTYKTGYEVTLTATPRSEQNAFLAWVKDGYIVSQENPYIFTASAETEGKYTAIFDSEYLNLLQLTSASVTIPGIPVDDGTLETVVTNFTDLSFQVGTTSDALVNLANKEATAATPPLFFTDEFTIQPYVIDMDNTYYITFSMTVEYRDTLSGQTTTRRFPTQIRVNFNELGTSQNSTLTVSQDEATGNYIVTKTALTSDTSWTTTEGATPTFVLTFSKLSLEQPSEDEGVEENA</sequence>
<comment type="caution">
    <text evidence="2">The sequence shown here is derived from an EMBL/GenBank/DDBJ whole genome shotgun (WGS) entry which is preliminary data.</text>
</comment>
<gene>
    <name evidence="2" type="ORF">IAA62_02360</name>
</gene>
<dbReference type="EMBL" id="DVOJ01000007">
    <property type="protein sequence ID" value="HIV01379.1"/>
    <property type="molecule type" value="Genomic_DNA"/>
</dbReference>
<feature type="signal peptide" evidence="1">
    <location>
        <begin position="1"/>
        <end position="23"/>
    </location>
</feature>
<evidence type="ECO:0000313" key="3">
    <source>
        <dbReference type="Proteomes" id="UP000886861"/>
    </source>
</evidence>
<evidence type="ECO:0008006" key="4">
    <source>
        <dbReference type="Google" id="ProtNLM"/>
    </source>
</evidence>
<name>A0A9D1NE07_9FIRM</name>
<evidence type="ECO:0000313" key="2">
    <source>
        <dbReference type="EMBL" id="HIV01379.1"/>
    </source>
</evidence>
<evidence type="ECO:0000256" key="1">
    <source>
        <dbReference type="SAM" id="SignalP"/>
    </source>
</evidence>